<dbReference type="EMBL" id="JAGEMX010000027">
    <property type="protein sequence ID" value="MBO1835229.1"/>
    <property type="molecule type" value="Genomic_DNA"/>
</dbReference>
<reference evidence="4 6" key="2">
    <citation type="submission" date="2021-03" db="EMBL/GenBank/DDBJ databases">
        <title>Clinical course, treatment and visual outcome of an outbreak of Burkholderia contaminans endophthalmitis following cataract surgery.</title>
        <authorList>
            <person name="Lind C."/>
            <person name="Olsen K."/>
            <person name="Angelsen N.K."/>
            <person name="Krefting E.A."/>
            <person name="Fossen K."/>
            <person name="Gravningen K."/>
            <person name="Depoorter E."/>
            <person name="Vandamme P."/>
            <person name="Bertelsen G."/>
        </authorList>
    </citation>
    <scope>NUCLEOTIDE SEQUENCE [LARGE SCALE GENOMIC DNA]</scope>
    <source>
        <strain evidence="4 6">51242556</strain>
    </source>
</reference>
<keyword evidence="1" id="KW-0175">Coiled coil</keyword>
<dbReference type="Proteomes" id="UP000611459">
    <property type="component" value="Unassembled WGS sequence"/>
</dbReference>
<comment type="caution">
    <text evidence="3">The sequence shown here is derived from an EMBL/GenBank/DDBJ whole genome shotgun (WGS) entry which is preliminary data.</text>
</comment>
<evidence type="ECO:0000256" key="1">
    <source>
        <dbReference type="SAM" id="Coils"/>
    </source>
</evidence>
<reference evidence="3" key="1">
    <citation type="submission" date="2021-01" db="EMBL/GenBank/DDBJ databases">
        <title>Outbreak of Burkholderia contaminns endophthalmitis traced to a clinical ventilation system.</title>
        <authorList>
            <person name="Lipuma J."/>
            <person name="Spilker T."/>
            <person name="Kratholm J."/>
        </authorList>
    </citation>
    <scope>NUCLEOTIDE SEQUENCE</scope>
    <source>
        <strain evidence="3">HI4954</strain>
    </source>
</reference>
<feature type="coiled-coil region" evidence="1">
    <location>
        <begin position="31"/>
        <end position="65"/>
    </location>
</feature>
<evidence type="ECO:0000313" key="3">
    <source>
        <dbReference type="EMBL" id="MBK1935587.1"/>
    </source>
</evidence>
<gene>
    <name evidence="4" type="ORF">J4M89_38190</name>
    <name evidence="3" type="ORF">JIN94_37470</name>
</gene>
<feature type="signal peptide" evidence="2">
    <location>
        <begin position="1"/>
        <end position="20"/>
    </location>
</feature>
<dbReference type="CDD" id="cd14262">
    <property type="entry name" value="VirB5_like"/>
    <property type="match status" value="1"/>
</dbReference>
<dbReference type="EMBL" id="JAENIB010000033">
    <property type="protein sequence ID" value="MBK1935587.1"/>
    <property type="molecule type" value="Genomic_DNA"/>
</dbReference>
<protein>
    <submittedName>
        <fullName evidence="3">Type IV secretion system family protein</fullName>
    </submittedName>
</protein>
<dbReference type="InterPro" id="IPR014158">
    <property type="entry name" value="T4SS_VirB5"/>
</dbReference>
<accession>A0AAP1VBY1</accession>
<dbReference type="Gene3D" id="1.20.58.430">
    <property type="entry name" value="Type IV secretion system, VirB5-domain"/>
    <property type="match status" value="1"/>
</dbReference>
<name>A0AAP1VBY1_9BURK</name>
<feature type="chain" id="PRO_5042917434" evidence="2">
    <location>
        <begin position="21"/>
        <end position="232"/>
    </location>
</feature>
<organism evidence="3 5">
    <name type="scientific">Burkholderia contaminans</name>
    <dbReference type="NCBI Taxonomy" id="488447"/>
    <lineage>
        <taxon>Bacteria</taxon>
        <taxon>Pseudomonadati</taxon>
        <taxon>Pseudomonadota</taxon>
        <taxon>Betaproteobacteria</taxon>
        <taxon>Burkholderiales</taxon>
        <taxon>Burkholderiaceae</taxon>
        <taxon>Burkholderia</taxon>
        <taxon>Burkholderia cepacia complex</taxon>
    </lineage>
</organism>
<evidence type="ECO:0000313" key="5">
    <source>
        <dbReference type="Proteomes" id="UP000611459"/>
    </source>
</evidence>
<evidence type="ECO:0000313" key="4">
    <source>
        <dbReference type="EMBL" id="MBO1835229.1"/>
    </source>
</evidence>
<evidence type="ECO:0000313" key="6">
    <source>
        <dbReference type="Proteomes" id="UP000664048"/>
    </source>
</evidence>
<keyword evidence="6" id="KW-1185">Reference proteome</keyword>
<keyword evidence="2" id="KW-0732">Signal</keyword>
<dbReference type="Proteomes" id="UP000664048">
    <property type="component" value="Unassembled WGS sequence"/>
</dbReference>
<dbReference type="AlphaFoldDB" id="A0AAP1VBY1"/>
<proteinExistence type="predicted"/>
<sequence>MMLRKILIAVAATFTIGAHAQGVPTYDNMAAINMAQQLVQAAQQVAQLKAQYDQIKAQFESLNGLRDISNLLKNKLLTQFLTPDQQALLNALRSGSINGTLAGLSGTLGDIQQQNAIVSCQSGYSNAAMQADCNKRWKQASLSQYVGSQGYEAAAQNIDNLQQFLSSIQSAPDPKSLQDLQARIALEQVKQSAESQKLAMFKVMQDAQDKMDRLNASASTGKMLSGGTGIRF</sequence>
<dbReference type="InterPro" id="IPR023220">
    <property type="entry name" value="T4SS_VirB5-domain"/>
</dbReference>
<dbReference type="Pfam" id="PF07996">
    <property type="entry name" value="T4SS"/>
    <property type="match status" value="1"/>
</dbReference>
<evidence type="ECO:0000256" key="2">
    <source>
        <dbReference type="SAM" id="SignalP"/>
    </source>
</evidence>
<dbReference type="SUPFAM" id="SSF101082">
    <property type="entry name" value="Typo IV secretion system protein TraC"/>
    <property type="match status" value="1"/>
</dbReference>